<organism evidence="1 2">
    <name type="scientific">Sinorhizobium fredii (strain USDA 257)</name>
    <dbReference type="NCBI Taxonomy" id="1185652"/>
    <lineage>
        <taxon>Bacteria</taxon>
        <taxon>Pseudomonadati</taxon>
        <taxon>Pseudomonadota</taxon>
        <taxon>Alphaproteobacteria</taxon>
        <taxon>Hyphomicrobiales</taxon>
        <taxon>Rhizobiaceae</taxon>
        <taxon>Sinorhizobium/Ensifer group</taxon>
        <taxon>Sinorhizobium</taxon>
    </lineage>
</organism>
<dbReference type="Proteomes" id="UP000006180">
    <property type="component" value="Chromosome"/>
</dbReference>
<dbReference type="KEGG" id="sfd:USDA257_c20780"/>
<name>I3X454_SINF2</name>
<dbReference type="EMBL" id="CP003563">
    <property type="protein sequence ID" value="AFL50660.1"/>
    <property type="molecule type" value="Genomic_DNA"/>
</dbReference>
<proteinExistence type="predicted"/>
<dbReference type="HOGENOM" id="CLU_3296566_0_0_5"/>
<dbReference type="PATRIC" id="fig|1185652.3.peg.2144"/>
<evidence type="ECO:0000313" key="1">
    <source>
        <dbReference type="EMBL" id="AFL50660.1"/>
    </source>
</evidence>
<accession>I3X454</accession>
<sequence>MAFHPFILRYGSLTAADHISGCAMEKYIGADQFAAAATIA</sequence>
<dbReference type="STRING" id="1185652.USDA257_c20780"/>
<protein>
    <submittedName>
        <fullName evidence="1">Uncharacterized protein</fullName>
    </submittedName>
</protein>
<gene>
    <name evidence="1" type="ORF">USDA257_c20780</name>
</gene>
<evidence type="ECO:0000313" key="2">
    <source>
        <dbReference type="Proteomes" id="UP000006180"/>
    </source>
</evidence>
<reference evidence="1 2" key="1">
    <citation type="journal article" date="2012" name="J. Bacteriol.">
        <title>Complete genome sequence of the broad-host-range strain Sinorhizobium fredii USDA257.</title>
        <authorList>
            <person name="Schuldes J."/>
            <person name="Rodriguez Orbegoso M."/>
            <person name="Schmeisser C."/>
            <person name="Krishnan H.B."/>
            <person name="Daniel R."/>
            <person name="Streit W.R."/>
        </authorList>
    </citation>
    <scope>NUCLEOTIDE SEQUENCE [LARGE SCALE GENOMIC DNA]</scope>
    <source>
        <strain evidence="1 2">USDA 257</strain>
    </source>
</reference>
<dbReference type="AlphaFoldDB" id="I3X454"/>